<dbReference type="SUPFAM" id="SSF75001">
    <property type="entry name" value="Dipeptidyl peptidase I (cathepsin C), exclusion domain"/>
    <property type="match status" value="1"/>
</dbReference>
<evidence type="ECO:0000256" key="6">
    <source>
        <dbReference type="ARBA" id="ARBA00022801"/>
    </source>
</evidence>
<dbReference type="Gene3D" id="2.40.128.80">
    <property type="entry name" value="Cathepsin C, exclusion domain"/>
    <property type="match status" value="1"/>
</dbReference>
<keyword evidence="7" id="KW-0788">Thiol protease</keyword>
<keyword evidence="6" id="KW-0378">Hydrolase</keyword>
<dbReference type="AlphaFoldDB" id="A0AAD9KKI8"/>
<dbReference type="PROSITE" id="PS00139">
    <property type="entry name" value="THIOL_PROTEASE_CYS"/>
    <property type="match status" value="1"/>
</dbReference>
<comment type="similarity">
    <text evidence="2">Belongs to the peptidase C1 family.</text>
</comment>
<evidence type="ECO:0000256" key="8">
    <source>
        <dbReference type="ARBA" id="ARBA00029762"/>
    </source>
</evidence>
<keyword evidence="13" id="KW-0732">Signal</keyword>
<feature type="domain" description="Peptidase C1A papain C-terminal" evidence="14">
    <location>
        <begin position="225"/>
        <end position="455"/>
    </location>
</feature>
<dbReference type="FunFam" id="2.40.128.80:FF:000003">
    <property type="entry name" value="Cathepsin C"/>
    <property type="match status" value="1"/>
</dbReference>
<dbReference type="GO" id="GO:0006508">
    <property type="term" value="P:proteolysis"/>
    <property type="evidence" value="ECO:0007669"/>
    <property type="project" value="UniProtKB-KW"/>
</dbReference>
<keyword evidence="5" id="KW-0645">Protease</keyword>
<evidence type="ECO:0000256" key="11">
    <source>
        <dbReference type="ARBA" id="ARBA00032961"/>
    </source>
</evidence>
<dbReference type="InterPro" id="IPR013128">
    <property type="entry name" value="Peptidase_C1A"/>
</dbReference>
<accession>A0AAD9KKI8</accession>
<comment type="function">
    <text evidence="12">Thiol protease. Has dipeptidylpeptidase activity. Active against a broad range of dipeptide substrates composed of both polar and hydrophobic amino acids. Proline cannot occupy the P1 position and arginine cannot occupy the P2 position of the substrate. Can act as both an exopeptidase and endopeptidase. Activates serine proteases such as elastase, cathepsin G and granzymes A and B.</text>
</comment>
<dbReference type="Pfam" id="PF08773">
    <property type="entry name" value="CathepsinC_exc"/>
    <property type="match status" value="1"/>
</dbReference>
<dbReference type="Proteomes" id="UP001209878">
    <property type="component" value="Unassembled WGS sequence"/>
</dbReference>
<feature type="chain" id="PRO_5041908628" description="Dipeptidyl peptidase 1" evidence="13">
    <location>
        <begin position="21"/>
        <end position="458"/>
    </location>
</feature>
<feature type="signal peptide" evidence="13">
    <location>
        <begin position="1"/>
        <end position="20"/>
    </location>
</feature>
<dbReference type="SMART" id="SM00645">
    <property type="entry name" value="Pept_C1"/>
    <property type="match status" value="1"/>
</dbReference>
<evidence type="ECO:0000256" key="7">
    <source>
        <dbReference type="ARBA" id="ARBA00022807"/>
    </source>
</evidence>
<keyword evidence="16" id="KW-1185">Reference proteome</keyword>
<evidence type="ECO:0000256" key="2">
    <source>
        <dbReference type="ARBA" id="ARBA00008455"/>
    </source>
</evidence>
<sequence length="458" mass="51693">MYSMFLCFLFASFVLSTVDADTPANCSYEDIRGTWIFHVGSLKYDKTVQCTSVGPVKSVVKVNLLFPDVAVDQFGNKGFWTIIYNQGFEVVVHGRKYFAFSKYSGTLKNSTSYCDETMPGTTHDVIGREWGCFIGKKLAPSVEPKRTIIKLDKAFNPDQLYQRNVDFVAKINNVQKSWKAVHYPEYETMTMRDMVRRAGGVKSRVLGKPRVAPSSDNLKKLVAALPKNFDWRNRDGVDFVPKVRNQEACGSCYAFASVEMNEARLRIATNNTVQLTFSPQDVVECSEYSQGCDGGFPYLIGGKYAEDFGLVEESCRPYSSKPGKCVTKQSCARHYSTDYRYVGGYYGACNEESMMLALYKNGPIAVSFEVYNDFIHYKGGIYRHTKFADELNRFNPFDLTNHVVLLVGYGHDPVSGLKYWVVENSWGEGWGEDGFFRIIRGTDECGIESMAVEISPIF</sequence>
<dbReference type="SUPFAM" id="SSF54001">
    <property type="entry name" value="Cysteine proteinases"/>
    <property type="match status" value="1"/>
</dbReference>
<evidence type="ECO:0000256" key="4">
    <source>
        <dbReference type="ARBA" id="ARBA00014709"/>
    </source>
</evidence>
<dbReference type="PRINTS" id="PR00705">
    <property type="entry name" value="PAPAIN"/>
</dbReference>
<evidence type="ECO:0000313" key="15">
    <source>
        <dbReference type="EMBL" id="KAK2172814.1"/>
    </source>
</evidence>
<protein>
    <recommendedName>
        <fullName evidence="4">Dipeptidyl peptidase 1</fullName>
    </recommendedName>
    <alternativeName>
        <fullName evidence="9">Cathepsin C</fullName>
    </alternativeName>
    <alternativeName>
        <fullName evidence="8">Cathepsin J</fullName>
    </alternativeName>
    <alternativeName>
        <fullName evidence="11">Dipeptidyl peptidase I</fullName>
    </alternativeName>
    <alternativeName>
        <fullName evidence="10">Dipeptidyl transferase</fullName>
    </alternativeName>
</protein>
<evidence type="ECO:0000256" key="5">
    <source>
        <dbReference type="ARBA" id="ARBA00022670"/>
    </source>
</evidence>
<evidence type="ECO:0000313" key="16">
    <source>
        <dbReference type="Proteomes" id="UP001209878"/>
    </source>
</evidence>
<evidence type="ECO:0000256" key="10">
    <source>
        <dbReference type="ARBA" id="ARBA00030778"/>
    </source>
</evidence>
<evidence type="ECO:0000256" key="9">
    <source>
        <dbReference type="ARBA" id="ARBA00029779"/>
    </source>
</evidence>
<evidence type="ECO:0000256" key="13">
    <source>
        <dbReference type="SAM" id="SignalP"/>
    </source>
</evidence>
<comment type="subunit">
    <text evidence="3">Tetramer of heterotrimers consisting of exclusion domain, heavy- and light chains.</text>
</comment>
<dbReference type="PANTHER" id="PTHR12411">
    <property type="entry name" value="CYSTEINE PROTEASE FAMILY C1-RELATED"/>
    <property type="match status" value="1"/>
</dbReference>
<reference evidence="15" key="1">
    <citation type="journal article" date="2023" name="Mol. Biol. Evol.">
        <title>Third-Generation Sequencing Reveals the Adaptive Role of the Epigenome in Three Deep-Sea Polychaetes.</title>
        <authorList>
            <person name="Perez M."/>
            <person name="Aroh O."/>
            <person name="Sun Y."/>
            <person name="Lan Y."/>
            <person name="Juniper S.K."/>
            <person name="Young C.R."/>
            <person name="Angers B."/>
            <person name="Qian P.Y."/>
        </authorList>
    </citation>
    <scope>NUCLEOTIDE SEQUENCE</scope>
    <source>
        <strain evidence="15">R07B-5</strain>
    </source>
</reference>
<dbReference type="EMBL" id="JAODUO010000926">
    <property type="protein sequence ID" value="KAK2172814.1"/>
    <property type="molecule type" value="Genomic_DNA"/>
</dbReference>
<evidence type="ECO:0000256" key="3">
    <source>
        <dbReference type="ARBA" id="ARBA00011610"/>
    </source>
</evidence>
<name>A0AAD9KKI8_RIDPI</name>
<evidence type="ECO:0000256" key="12">
    <source>
        <dbReference type="ARBA" id="ARBA00045556"/>
    </source>
</evidence>
<dbReference type="Pfam" id="PF00112">
    <property type="entry name" value="Peptidase_C1"/>
    <property type="match status" value="1"/>
</dbReference>
<evidence type="ECO:0000259" key="14">
    <source>
        <dbReference type="SMART" id="SM00645"/>
    </source>
</evidence>
<dbReference type="GO" id="GO:0008234">
    <property type="term" value="F:cysteine-type peptidase activity"/>
    <property type="evidence" value="ECO:0007669"/>
    <property type="project" value="UniProtKB-KW"/>
</dbReference>
<evidence type="ECO:0000256" key="1">
    <source>
        <dbReference type="ARBA" id="ARBA00001923"/>
    </source>
</evidence>
<comment type="caution">
    <text evidence="15">The sequence shown here is derived from an EMBL/GenBank/DDBJ whole genome shotgun (WGS) entry which is preliminary data.</text>
</comment>
<gene>
    <name evidence="15" type="ORF">NP493_926g01015</name>
</gene>
<organism evidence="15 16">
    <name type="scientific">Ridgeia piscesae</name>
    <name type="common">Tubeworm</name>
    <dbReference type="NCBI Taxonomy" id="27915"/>
    <lineage>
        <taxon>Eukaryota</taxon>
        <taxon>Metazoa</taxon>
        <taxon>Spiralia</taxon>
        <taxon>Lophotrochozoa</taxon>
        <taxon>Annelida</taxon>
        <taxon>Polychaeta</taxon>
        <taxon>Sedentaria</taxon>
        <taxon>Canalipalpata</taxon>
        <taxon>Sabellida</taxon>
        <taxon>Siboglinidae</taxon>
        <taxon>Ridgeia</taxon>
    </lineage>
</organism>
<dbReference type="InterPro" id="IPR000169">
    <property type="entry name" value="Pept_cys_AS"/>
</dbReference>
<dbReference type="InterPro" id="IPR036496">
    <property type="entry name" value="CathepsinC_exc_dom_sf"/>
</dbReference>
<dbReference type="InterPro" id="IPR038765">
    <property type="entry name" value="Papain-like_cys_pep_sf"/>
</dbReference>
<dbReference type="Gene3D" id="3.90.70.10">
    <property type="entry name" value="Cysteine proteinases"/>
    <property type="match status" value="1"/>
</dbReference>
<proteinExistence type="inferred from homology"/>
<dbReference type="InterPro" id="IPR000668">
    <property type="entry name" value="Peptidase_C1A_C"/>
</dbReference>
<dbReference type="InterPro" id="IPR014882">
    <property type="entry name" value="CathepsinC_exc"/>
</dbReference>
<comment type="cofactor">
    <cofactor evidence="1">
        <name>chloride</name>
        <dbReference type="ChEBI" id="CHEBI:17996"/>
    </cofactor>
</comment>